<sequence>MSIYSTTQIHLNDLLSLPAELQRKLQEFATSEQSTDDALNLLKEAVAVAVGAMTESQIDEIIADVEDYGLIDATTIDDQVNYYANKDMTFEERDFDENDDEFSYLGMTILLALGVQNGFVEKLTDLFEHNFLLHENIDYHTIEDVCTHCYASVMSTMQDPALAAKYYVFVSTWRIGDVTGEDRQLYKATSTDRNAALTHQEELEQASWAVARDLNNGKFDEHCYGQPCFDVDGFIVYPSDIIEVTAKKFEVLASVGMSVNHSGNIDLFDINAAMVDENDDVSSHDAQIETFSVLVDNIVYDEGHDLLPTEMELTFECRREDLEMQLVDGISDKISEITGFCVKSYTSLVK</sequence>
<dbReference type="Proteomes" id="UP000502608">
    <property type="component" value="Plasmid pPN3F2_2"/>
</dbReference>
<accession>A0A6G9QQ79</accession>
<evidence type="ECO:0000313" key="2">
    <source>
        <dbReference type="Proteomes" id="UP000502608"/>
    </source>
</evidence>
<proteinExistence type="predicted"/>
<dbReference type="EMBL" id="CP050315">
    <property type="protein sequence ID" value="QIR16622.1"/>
    <property type="molecule type" value="Genomic_DNA"/>
</dbReference>
<gene>
    <name evidence="1" type="ORF">HBH39_19290</name>
</gene>
<name>A0A6G9QQ79_9GAMM</name>
<dbReference type="AlphaFoldDB" id="A0A6G9QQ79"/>
<dbReference type="KEGG" id="saes:HBH39_19290"/>
<reference evidence="1 2" key="1">
    <citation type="submission" date="2020-03" db="EMBL/GenBank/DDBJ databases">
        <title>Complete genome sequence of Shewanella sp.</title>
        <authorList>
            <person name="Kim Y.-S."/>
            <person name="Kim S.-J."/>
            <person name="Jung H.-K."/>
            <person name="Kim K.-H."/>
        </authorList>
    </citation>
    <scope>NUCLEOTIDE SEQUENCE [LARGE SCALE GENOMIC DNA]</scope>
    <source>
        <strain evidence="1 2">PN3F2</strain>
        <plasmid evidence="1 2">pPN3F2_2</plasmid>
    </source>
</reference>
<geneLocation type="plasmid" evidence="1 2">
    <name>pPN3F2_2</name>
</geneLocation>
<evidence type="ECO:0000313" key="1">
    <source>
        <dbReference type="EMBL" id="QIR16622.1"/>
    </source>
</evidence>
<organism evidence="1 2">
    <name type="scientific">Shewanella aestuarii</name>
    <dbReference type="NCBI Taxonomy" id="1028752"/>
    <lineage>
        <taxon>Bacteria</taxon>
        <taxon>Pseudomonadati</taxon>
        <taxon>Pseudomonadota</taxon>
        <taxon>Gammaproteobacteria</taxon>
        <taxon>Alteromonadales</taxon>
        <taxon>Shewanellaceae</taxon>
        <taxon>Shewanella</taxon>
    </lineage>
</organism>
<dbReference type="RefSeq" id="WP_167680450.1">
    <property type="nucleotide sequence ID" value="NZ_CP050315.1"/>
</dbReference>
<keyword evidence="2" id="KW-1185">Reference proteome</keyword>
<keyword evidence="1" id="KW-0614">Plasmid</keyword>
<protein>
    <submittedName>
        <fullName evidence="1">Uncharacterized protein</fullName>
    </submittedName>
</protein>